<dbReference type="PANTHER" id="PTHR13563">
    <property type="entry name" value="TRNA (GUANINE-9-) METHYLTRANSFERASE"/>
    <property type="match status" value="1"/>
</dbReference>
<dbReference type="InterPro" id="IPR038459">
    <property type="entry name" value="MT_TRM10-typ_sf"/>
</dbReference>
<dbReference type="Proteomes" id="UP000266841">
    <property type="component" value="Unassembled WGS sequence"/>
</dbReference>
<sequence>MGNDSDLPLPKTGEPSTGNLASKNEVHEGVKGAQPSKLSASSTSDQGLSKNQLKKRKRWQKQLELKRRRKEQEREVKRQKAKRERAEQAERERDGTGKRKRDEKWQQRMLKADSGNSFRVCFDCSFEDKMTSKEINSLSLQLRYVYAANKRSDWPVYVDVCGMNRQTQGFEILNKVEGFPEQWSNRAFRCFESGLEEVYSRQLQSSVDTEQSKKISATDQNDDKSSQVCCDVRAKPESGLYPSMKPGHRLIYLTGDSPNLLSTLDNNTTYIVGGIVDRNRLKRLAISRAETLHITTARLPLDEHVNFKGVTRILTCNHVFDILQKYRENGYTDWKKAIMTVLPDRKELEEKPCSKDDGKM</sequence>
<reference evidence="8 9" key="1">
    <citation type="journal article" date="2012" name="Genome Biol.">
        <title>Genome and low-iron response of an oceanic diatom adapted to chronic iron limitation.</title>
        <authorList>
            <person name="Lommer M."/>
            <person name="Specht M."/>
            <person name="Roy A.S."/>
            <person name="Kraemer L."/>
            <person name="Andreson R."/>
            <person name="Gutowska M.A."/>
            <person name="Wolf J."/>
            <person name="Bergner S.V."/>
            <person name="Schilhabel M.B."/>
            <person name="Klostermeier U.C."/>
            <person name="Beiko R.G."/>
            <person name="Rosenstiel P."/>
            <person name="Hippler M."/>
            <person name="Laroche J."/>
        </authorList>
    </citation>
    <scope>NUCLEOTIDE SEQUENCE [LARGE SCALE GENOMIC DNA]</scope>
    <source>
        <strain evidence="8 9">CCMP1005</strain>
    </source>
</reference>
<dbReference type="eggNOG" id="KOG2967">
    <property type="taxonomic scope" value="Eukaryota"/>
</dbReference>
<dbReference type="OMA" id="FKKNDGW"/>
<feature type="region of interest" description="Disordered" evidence="6">
    <location>
        <begin position="1"/>
        <end position="108"/>
    </location>
</feature>
<evidence type="ECO:0000256" key="2">
    <source>
        <dbReference type="ARBA" id="ARBA00022603"/>
    </source>
</evidence>
<evidence type="ECO:0000313" key="8">
    <source>
        <dbReference type="EMBL" id="EJK65862.1"/>
    </source>
</evidence>
<feature type="compositionally biased region" description="Polar residues" evidence="6">
    <location>
        <begin position="36"/>
        <end position="51"/>
    </location>
</feature>
<dbReference type="PROSITE" id="PS51675">
    <property type="entry name" value="SAM_MT_TRM10"/>
    <property type="match status" value="1"/>
</dbReference>
<dbReference type="PANTHER" id="PTHR13563:SF13">
    <property type="entry name" value="TRNA METHYLTRANSFERASE 10 HOMOLOG A"/>
    <property type="match status" value="1"/>
</dbReference>
<comment type="catalytic activity">
    <reaction evidence="5">
        <text>guanosine(9) in tRNA + S-adenosyl-L-methionine = N(1)-methylguanosine(9) in tRNA + S-adenosyl-L-homocysteine + H(+)</text>
        <dbReference type="Rhea" id="RHEA:43156"/>
        <dbReference type="Rhea" id="RHEA-COMP:10367"/>
        <dbReference type="Rhea" id="RHEA-COMP:10368"/>
        <dbReference type="ChEBI" id="CHEBI:15378"/>
        <dbReference type="ChEBI" id="CHEBI:57856"/>
        <dbReference type="ChEBI" id="CHEBI:59789"/>
        <dbReference type="ChEBI" id="CHEBI:73542"/>
        <dbReference type="ChEBI" id="CHEBI:74269"/>
        <dbReference type="EC" id="2.1.1.221"/>
    </reaction>
</comment>
<keyword evidence="4" id="KW-0949">S-adenosyl-L-methionine</keyword>
<evidence type="ECO:0000313" key="9">
    <source>
        <dbReference type="Proteomes" id="UP000266841"/>
    </source>
</evidence>
<evidence type="ECO:0000256" key="4">
    <source>
        <dbReference type="ARBA" id="ARBA00022691"/>
    </source>
</evidence>
<dbReference type="GO" id="GO:0052905">
    <property type="term" value="F:tRNA (guanosine(9)-N1)-methyltransferase activity"/>
    <property type="evidence" value="ECO:0007669"/>
    <property type="project" value="UniProtKB-EC"/>
</dbReference>
<dbReference type="Gene3D" id="3.40.1280.30">
    <property type="match status" value="1"/>
</dbReference>
<name>K0T604_THAOC</name>
<evidence type="ECO:0000256" key="1">
    <source>
        <dbReference type="ARBA" id="ARBA00012797"/>
    </source>
</evidence>
<evidence type="ECO:0000259" key="7">
    <source>
        <dbReference type="PROSITE" id="PS51675"/>
    </source>
</evidence>
<dbReference type="CDD" id="cd18089">
    <property type="entry name" value="SPOUT_Trm10-like"/>
    <property type="match status" value="1"/>
</dbReference>
<gene>
    <name evidence="8" type="ORF">THAOC_13232</name>
</gene>
<dbReference type="AlphaFoldDB" id="K0T604"/>
<evidence type="ECO:0000256" key="6">
    <source>
        <dbReference type="SAM" id="MobiDB-lite"/>
    </source>
</evidence>
<dbReference type="GO" id="GO:0000049">
    <property type="term" value="F:tRNA binding"/>
    <property type="evidence" value="ECO:0007669"/>
    <property type="project" value="TreeGrafter"/>
</dbReference>
<dbReference type="GO" id="GO:0005634">
    <property type="term" value="C:nucleus"/>
    <property type="evidence" value="ECO:0007669"/>
    <property type="project" value="TreeGrafter"/>
</dbReference>
<keyword evidence="2" id="KW-0489">Methyltransferase</keyword>
<comment type="caution">
    <text evidence="8">The sequence shown here is derived from an EMBL/GenBank/DDBJ whole genome shotgun (WGS) entry which is preliminary data.</text>
</comment>
<evidence type="ECO:0000256" key="3">
    <source>
        <dbReference type="ARBA" id="ARBA00022679"/>
    </source>
</evidence>
<dbReference type="InterPro" id="IPR028564">
    <property type="entry name" value="MT_TRM10-typ"/>
</dbReference>
<keyword evidence="9" id="KW-1185">Reference proteome</keyword>
<proteinExistence type="predicted"/>
<keyword evidence="3" id="KW-0808">Transferase</keyword>
<dbReference type="EMBL" id="AGNL01015410">
    <property type="protein sequence ID" value="EJK65862.1"/>
    <property type="molecule type" value="Genomic_DNA"/>
</dbReference>
<feature type="compositionally biased region" description="Basic and acidic residues" evidence="6">
    <location>
        <begin position="61"/>
        <end position="106"/>
    </location>
</feature>
<dbReference type="GO" id="GO:0002939">
    <property type="term" value="P:tRNA N1-guanine methylation"/>
    <property type="evidence" value="ECO:0007669"/>
    <property type="project" value="TreeGrafter"/>
</dbReference>
<protein>
    <recommendedName>
        <fullName evidence="1">tRNA (guanine(9)-N(1))-methyltransferase</fullName>
        <ecNumber evidence="1">2.1.1.221</ecNumber>
    </recommendedName>
</protein>
<evidence type="ECO:0000256" key="5">
    <source>
        <dbReference type="ARBA" id="ARBA00048434"/>
    </source>
</evidence>
<dbReference type="InterPro" id="IPR007356">
    <property type="entry name" value="tRNA_m1G_MeTrfase_euk"/>
</dbReference>
<organism evidence="8 9">
    <name type="scientific">Thalassiosira oceanica</name>
    <name type="common">Marine diatom</name>
    <dbReference type="NCBI Taxonomy" id="159749"/>
    <lineage>
        <taxon>Eukaryota</taxon>
        <taxon>Sar</taxon>
        <taxon>Stramenopiles</taxon>
        <taxon>Ochrophyta</taxon>
        <taxon>Bacillariophyta</taxon>
        <taxon>Coscinodiscophyceae</taxon>
        <taxon>Thalassiosirophycidae</taxon>
        <taxon>Thalassiosirales</taxon>
        <taxon>Thalassiosiraceae</taxon>
        <taxon>Thalassiosira</taxon>
    </lineage>
</organism>
<feature type="domain" description="SAM-dependent MTase TRM10-type" evidence="7">
    <location>
        <begin position="104"/>
        <end position="349"/>
    </location>
</feature>
<accession>K0T604</accession>
<dbReference type="EC" id="2.1.1.221" evidence="1"/>
<dbReference type="OrthoDB" id="278300at2759"/>